<evidence type="ECO:0000256" key="4">
    <source>
        <dbReference type="SAM" id="Coils"/>
    </source>
</evidence>
<dbReference type="RefSeq" id="WP_110300897.1">
    <property type="nucleotide sequence ID" value="NZ_QICM01000010.1"/>
</dbReference>
<dbReference type="GO" id="GO:0003677">
    <property type="term" value="F:DNA binding"/>
    <property type="evidence" value="ECO:0007669"/>
    <property type="project" value="UniProtKB-KW"/>
</dbReference>
<feature type="domain" description="Type I restriction modification DNA specificity" evidence="5">
    <location>
        <begin position="228"/>
        <end position="409"/>
    </location>
</feature>
<proteinExistence type="inferred from homology"/>
<dbReference type="InterPro" id="IPR044946">
    <property type="entry name" value="Restrct_endonuc_typeI_TRD_sf"/>
</dbReference>
<dbReference type="Gene3D" id="3.90.220.20">
    <property type="entry name" value="DNA methylase specificity domains"/>
    <property type="match status" value="2"/>
</dbReference>
<keyword evidence="2" id="KW-0680">Restriction system</keyword>
<dbReference type="EMBL" id="QICM01000010">
    <property type="protein sequence ID" value="PXV66739.1"/>
    <property type="molecule type" value="Genomic_DNA"/>
</dbReference>
<comment type="similarity">
    <text evidence="1">Belongs to the type-I restriction system S methylase family.</text>
</comment>
<dbReference type="InterPro" id="IPR000055">
    <property type="entry name" value="Restrct_endonuc_typeI_TRD"/>
</dbReference>
<dbReference type="CDD" id="cd17263">
    <property type="entry name" value="RMtype1_S_AbaB8300I-TRD1-CR1_like"/>
    <property type="match status" value="1"/>
</dbReference>
<comment type="caution">
    <text evidence="6">The sequence shown here is derived from an EMBL/GenBank/DDBJ whole genome shotgun (WGS) entry which is preliminary data.</text>
</comment>
<dbReference type="AlphaFoldDB" id="A0A318EFE3"/>
<dbReference type="Pfam" id="PF01420">
    <property type="entry name" value="Methylase_S"/>
    <property type="match status" value="2"/>
</dbReference>
<dbReference type="CDD" id="cd17517">
    <property type="entry name" value="RMtype1_S_EcoKI_StySPI-TRD2-CR2_like"/>
    <property type="match status" value="1"/>
</dbReference>
<feature type="domain" description="Type I restriction modification DNA specificity" evidence="5">
    <location>
        <begin position="19"/>
        <end position="180"/>
    </location>
</feature>
<evidence type="ECO:0000313" key="7">
    <source>
        <dbReference type="Proteomes" id="UP000247389"/>
    </source>
</evidence>
<dbReference type="PANTHER" id="PTHR30408:SF12">
    <property type="entry name" value="TYPE I RESTRICTION ENZYME MJAVIII SPECIFICITY SUBUNIT"/>
    <property type="match status" value="1"/>
</dbReference>
<accession>A0A318EFE3</accession>
<dbReference type="PANTHER" id="PTHR30408">
    <property type="entry name" value="TYPE-1 RESTRICTION ENZYME ECOKI SPECIFICITY PROTEIN"/>
    <property type="match status" value="1"/>
</dbReference>
<dbReference type="SUPFAM" id="SSF116734">
    <property type="entry name" value="DNA methylase specificity domain"/>
    <property type="match status" value="2"/>
</dbReference>
<reference evidence="6 7" key="1">
    <citation type="submission" date="2018-04" db="EMBL/GenBank/DDBJ databases">
        <title>Subsurface microbial communities from deep shales in Ohio and West Virginia, USA.</title>
        <authorList>
            <person name="Wrighton K."/>
        </authorList>
    </citation>
    <scope>NUCLEOTIDE SEQUENCE [LARGE SCALE GENOMIC DNA]</scope>
    <source>
        <strain evidence="6 7">MSL28</strain>
    </source>
</reference>
<evidence type="ECO:0000256" key="3">
    <source>
        <dbReference type="ARBA" id="ARBA00023125"/>
    </source>
</evidence>
<dbReference type="Proteomes" id="UP000247389">
    <property type="component" value="Unassembled WGS sequence"/>
</dbReference>
<keyword evidence="4" id="KW-0175">Coiled coil</keyword>
<dbReference type="InterPro" id="IPR052021">
    <property type="entry name" value="Type-I_RS_S_subunit"/>
</dbReference>
<protein>
    <submittedName>
        <fullName evidence="6">Type I restriction enzyme S subunit</fullName>
    </submittedName>
</protein>
<name>A0A318EFE3_9FIRM</name>
<evidence type="ECO:0000256" key="1">
    <source>
        <dbReference type="ARBA" id="ARBA00010923"/>
    </source>
</evidence>
<keyword evidence="3" id="KW-0238">DNA-binding</keyword>
<organism evidence="6 7">
    <name type="scientific">Halanaerobium congolense</name>
    <dbReference type="NCBI Taxonomy" id="54121"/>
    <lineage>
        <taxon>Bacteria</taxon>
        <taxon>Bacillati</taxon>
        <taxon>Bacillota</taxon>
        <taxon>Clostridia</taxon>
        <taxon>Halanaerobiales</taxon>
        <taxon>Halanaerobiaceae</taxon>
        <taxon>Halanaerobium</taxon>
    </lineage>
</organism>
<sequence>MVKEGYKEVRVGPKTKLIPEEWKVKKLKKVIKKRKGKRPNKLFDSKNGENSIPYLSVNYLRGNDFPEWCSKNDDNKVEVKENEILMIWDGSYSGNVFMGFNGALSSTMARLKCEDDINNQYLFYQLRNNFKIFQSTTIGTSVPHVAGKIFENLNIPTPPKREQKKIASILSSVDKSIEKTDEVIEETKELKKGLMQELFTRGVSGNDLRLSPHENNDLYKNSYLGFVPEDWIDYQISDIAETDYGLNSAIDKTLSKGIKMISVGNVNKDGTLDFDDVNYAIEDKISSEDILLKGDILFNWRNGSKEHLGKTIYFDLNDEFTHVGLLIRIRTNKNENIYSKFLYYFMRYIHFKQFFTRAKKQVNNTFNKTELNNLQVFIPPLEEQKKIASILSSVDAKIQKEEEYKEKLEKLKKGLMQKILTGEIRVNKDMEV</sequence>
<dbReference type="Gene3D" id="1.10.287.1120">
    <property type="entry name" value="Bipartite methylase S protein"/>
    <property type="match status" value="1"/>
</dbReference>
<evidence type="ECO:0000259" key="5">
    <source>
        <dbReference type="Pfam" id="PF01420"/>
    </source>
</evidence>
<evidence type="ECO:0000313" key="6">
    <source>
        <dbReference type="EMBL" id="PXV66739.1"/>
    </source>
</evidence>
<gene>
    <name evidence="6" type="ORF">C8C78_11077</name>
</gene>
<feature type="coiled-coil region" evidence="4">
    <location>
        <begin position="391"/>
        <end position="418"/>
    </location>
</feature>
<dbReference type="GO" id="GO:0009307">
    <property type="term" value="P:DNA restriction-modification system"/>
    <property type="evidence" value="ECO:0007669"/>
    <property type="project" value="UniProtKB-KW"/>
</dbReference>
<evidence type="ECO:0000256" key="2">
    <source>
        <dbReference type="ARBA" id="ARBA00022747"/>
    </source>
</evidence>